<evidence type="ECO:0000256" key="1">
    <source>
        <dbReference type="ARBA" id="ARBA00022722"/>
    </source>
</evidence>
<evidence type="ECO:0000256" key="3">
    <source>
        <dbReference type="ARBA" id="ARBA00023239"/>
    </source>
</evidence>
<evidence type="ECO:0000313" key="9">
    <source>
        <dbReference type="EMBL" id="SPQ97275.1"/>
    </source>
</evidence>
<dbReference type="InterPro" id="IPR027521">
    <property type="entry name" value="Usb1"/>
</dbReference>
<feature type="compositionally biased region" description="Basic and acidic residues" evidence="7">
    <location>
        <begin position="21"/>
        <end position="56"/>
    </location>
</feature>
<keyword evidence="9" id="KW-0496">Mitochondrion</keyword>
<geneLocation type="mitochondrion" evidence="9"/>
<evidence type="ECO:0000256" key="5">
    <source>
        <dbReference type="ARBA" id="ARBA00029543"/>
    </source>
</evidence>
<dbReference type="InterPro" id="IPR009097">
    <property type="entry name" value="Cyclic_Pdiesterase"/>
</dbReference>
<dbReference type="GO" id="GO:0034477">
    <property type="term" value="P:U6 snRNA 3'-end processing"/>
    <property type="evidence" value="ECO:0007669"/>
    <property type="project" value="InterPro"/>
</dbReference>
<organism evidence="8 10">
    <name type="scientific">Plasmodiophora brassicae</name>
    <name type="common">Clubroot disease agent</name>
    <dbReference type="NCBI Taxonomy" id="37360"/>
    <lineage>
        <taxon>Eukaryota</taxon>
        <taxon>Sar</taxon>
        <taxon>Rhizaria</taxon>
        <taxon>Endomyxa</taxon>
        <taxon>Phytomyxea</taxon>
        <taxon>Plasmodiophorida</taxon>
        <taxon>Plasmodiophoridae</taxon>
        <taxon>Plasmodiophora</taxon>
    </lineage>
</organism>
<evidence type="ECO:0000313" key="11">
    <source>
        <dbReference type="Proteomes" id="UP000290189"/>
    </source>
</evidence>
<dbReference type="Proteomes" id="UP000039324">
    <property type="component" value="Unassembled WGS sequence"/>
</dbReference>
<feature type="region of interest" description="Disordered" evidence="7">
    <location>
        <begin position="21"/>
        <end position="84"/>
    </location>
</feature>
<evidence type="ECO:0000256" key="2">
    <source>
        <dbReference type="ARBA" id="ARBA00022801"/>
    </source>
</evidence>
<keyword evidence="2" id="KW-0378">Hydrolase</keyword>
<dbReference type="Gene3D" id="3.90.1140.10">
    <property type="entry name" value="Cyclic phosphodiesterase"/>
    <property type="match status" value="1"/>
</dbReference>
<dbReference type="PANTHER" id="PTHR13522:SF3">
    <property type="entry name" value="U6 SNRNA PHOSPHODIESTERASE 1"/>
    <property type="match status" value="1"/>
</dbReference>
<gene>
    <name evidence="8" type="ORF">PBRA_001168</name>
    <name evidence="9" type="ORF">PLBR_LOCUS4490</name>
</gene>
<evidence type="ECO:0000256" key="4">
    <source>
        <dbReference type="ARBA" id="ARBA00023242"/>
    </source>
</evidence>
<dbReference type="GO" id="GO:0016829">
    <property type="term" value="F:lyase activity"/>
    <property type="evidence" value="ECO:0007669"/>
    <property type="project" value="UniProtKB-KW"/>
</dbReference>
<name>A0A0G4IVB2_PLABS</name>
<dbReference type="OrthoDB" id="49151at2759"/>
<evidence type="ECO:0000313" key="10">
    <source>
        <dbReference type="Proteomes" id="UP000039324"/>
    </source>
</evidence>
<reference evidence="9 11" key="2">
    <citation type="submission" date="2018-03" db="EMBL/GenBank/DDBJ databases">
        <authorList>
            <person name="Fogelqvist J."/>
        </authorList>
    </citation>
    <scope>NUCLEOTIDE SEQUENCE [LARGE SCALE GENOMIC DNA]</scope>
</reference>
<proteinExistence type="predicted"/>
<dbReference type="GO" id="GO:0000175">
    <property type="term" value="F:3'-5'-RNA exonuclease activity"/>
    <property type="evidence" value="ECO:0007669"/>
    <property type="project" value="TreeGrafter"/>
</dbReference>
<sequence length="334" mass="36928">MHDDRTLDGLDAVQPALAERGVHVEFRHDRPGRHAPDPNARRRHDPDAPHHDDVLRRMVTRPGDAKPRGVGTVDSDSNAAAARPKSNCEFAAAQGMERIAAMYGDGSDEEDQGCQGGGLGRLSLPPAHIVSGTRQAWSDRPDLHGNRSRSFPHVVGNYPTVVFVAVGPCPAFRSVCDRLNRCSLTRVPDEDRHMSLSKTATLRRHEIRAFVDELGKAVRDLRSFRVRFRRLILLVNEERSRTFVGASAVERDVGAVAKLIERVDMAMRAFGLPVYYADPKPHVTLAWCIGDQRQELSHVIGDDPLSLDADAAVVVDSVSAKIGNRLYTVYLKDQ</sequence>
<dbReference type="SUPFAM" id="SSF55144">
    <property type="entry name" value="LigT-like"/>
    <property type="match status" value="1"/>
</dbReference>
<keyword evidence="3" id="KW-0456">Lyase</keyword>
<dbReference type="STRING" id="37360.A0A0G4IVB2"/>
<keyword evidence="10" id="KW-1185">Reference proteome</keyword>
<evidence type="ECO:0000256" key="6">
    <source>
        <dbReference type="ARBA" id="ARBA00030030"/>
    </source>
</evidence>
<protein>
    <recommendedName>
        <fullName evidence="5">U6 snRNA phosphodiesterase 1</fullName>
    </recommendedName>
    <alternativeName>
        <fullName evidence="6">3'-5' RNA exonuclease USB1</fullName>
    </alternativeName>
</protein>
<keyword evidence="1" id="KW-0540">Nuclease</keyword>
<dbReference type="GO" id="GO:0005634">
    <property type="term" value="C:nucleus"/>
    <property type="evidence" value="ECO:0007669"/>
    <property type="project" value="TreeGrafter"/>
</dbReference>
<dbReference type="EMBL" id="CDSF01000090">
    <property type="protein sequence ID" value="CEO99263.1"/>
    <property type="molecule type" value="Genomic_DNA"/>
</dbReference>
<evidence type="ECO:0000313" key="8">
    <source>
        <dbReference type="EMBL" id="CEO99263.1"/>
    </source>
</evidence>
<evidence type="ECO:0000256" key="7">
    <source>
        <dbReference type="SAM" id="MobiDB-lite"/>
    </source>
</evidence>
<dbReference type="AlphaFoldDB" id="A0A0G4IVB2"/>
<dbReference type="Pfam" id="PF09749">
    <property type="entry name" value="HVSL"/>
    <property type="match status" value="1"/>
</dbReference>
<accession>A0A0G4IVB2</accession>
<reference evidence="8 10" key="1">
    <citation type="submission" date="2015-02" db="EMBL/GenBank/DDBJ databases">
        <authorList>
            <person name="Chooi Y.-H."/>
        </authorList>
    </citation>
    <scope>NUCLEOTIDE SEQUENCE [LARGE SCALE GENOMIC DNA]</scope>
    <source>
        <strain evidence="8">E3</strain>
    </source>
</reference>
<dbReference type="PANTHER" id="PTHR13522">
    <property type="entry name" value="U6 SNRNA PHOSPHODIESTERASE 1"/>
    <property type="match status" value="1"/>
</dbReference>
<dbReference type="OMA" id="THQINTF"/>
<keyword evidence="4" id="KW-0539">Nucleus</keyword>
<dbReference type="Proteomes" id="UP000290189">
    <property type="component" value="Unassembled WGS sequence"/>
</dbReference>
<dbReference type="EMBL" id="OVEO01000007">
    <property type="protein sequence ID" value="SPQ97275.1"/>
    <property type="molecule type" value="Genomic_DNA"/>
</dbReference>